<dbReference type="PANTHER" id="PTHR47618:SF1">
    <property type="entry name" value="BIFUNCTIONAL OLIGORIBONUCLEASE AND PAP PHOSPHATASE NRNA"/>
    <property type="match status" value="1"/>
</dbReference>
<dbReference type="AlphaFoldDB" id="A0A3S1C9K9"/>
<evidence type="ECO:0008006" key="3">
    <source>
        <dbReference type="Google" id="ProtNLM"/>
    </source>
</evidence>
<sequence>MVPSLEIFAKIISVWRFIVTDGVTGGNYFINRDKEPHPIKNKFYMQLNSSLSQLESLTLTNDSHSEETDLDIEPLVRQPTNGSNTESGFVGQQRNNYLAYQKSEELQQTLMGRRHERHLIVLQDFPDPDALSSAWTYQLIAQQYDIKCEIIYGGTLSHQENIALVKLTGLPAQRWTPPTLKTKDLSLYHGFVLIDNQGTTSQLLSAVVQAKLPLVAVIDHHSLQGELKSEFTDIRPSVRATATIFTQYLQTGLLTLDNSVSQHVKCATALMHGLRSDTNRLMQAQEEDFMAAAYLSRFYDAQLLNAVLQANRSKRVMDVIERSLKNRIVQNNFSIAGVGYLRYDDRDAIPQAADFLVTEENVHTAVVYGIVHDEDEELEVVIGSLRTSKLTLDPDEFIKEAFGQDSSGRFFGGGRTSAGGFEIPMGFLSGGNENSAYARMKWEVYDSQIKQKLLRLVNPKDNPIQSE</sequence>
<name>A0A3S1C9K9_9CYAN</name>
<evidence type="ECO:0000313" key="1">
    <source>
        <dbReference type="EMBL" id="RUT02875.1"/>
    </source>
</evidence>
<organism evidence="1 2">
    <name type="scientific">Dulcicalothrix desertica PCC 7102</name>
    <dbReference type="NCBI Taxonomy" id="232991"/>
    <lineage>
        <taxon>Bacteria</taxon>
        <taxon>Bacillati</taxon>
        <taxon>Cyanobacteriota</taxon>
        <taxon>Cyanophyceae</taxon>
        <taxon>Nostocales</taxon>
        <taxon>Calotrichaceae</taxon>
        <taxon>Dulcicalothrix</taxon>
    </lineage>
</organism>
<evidence type="ECO:0000313" key="2">
    <source>
        <dbReference type="Proteomes" id="UP000271624"/>
    </source>
</evidence>
<gene>
    <name evidence="1" type="ORF">DSM106972_057950</name>
</gene>
<dbReference type="PANTHER" id="PTHR47618">
    <property type="entry name" value="BIFUNCTIONAL OLIGORIBONUCLEASE AND PAP PHOSPHATASE NRNA"/>
    <property type="match status" value="1"/>
</dbReference>
<keyword evidence="2" id="KW-1185">Reference proteome</keyword>
<dbReference type="Proteomes" id="UP000271624">
    <property type="component" value="Unassembled WGS sequence"/>
</dbReference>
<dbReference type="InterPro" id="IPR051319">
    <property type="entry name" value="Oligoribo/pAp-PDE_c-di-AMP_PDE"/>
</dbReference>
<dbReference type="Gene3D" id="3.90.1640.10">
    <property type="entry name" value="inorganic pyrophosphatase (n-terminal core)"/>
    <property type="match status" value="1"/>
</dbReference>
<dbReference type="SUPFAM" id="SSF64182">
    <property type="entry name" value="DHH phosphoesterases"/>
    <property type="match status" value="1"/>
</dbReference>
<protein>
    <recommendedName>
        <fullName evidence="3">DDH domain-containing protein</fullName>
    </recommendedName>
</protein>
<proteinExistence type="predicted"/>
<dbReference type="EMBL" id="RSCL01000015">
    <property type="protein sequence ID" value="RUT02875.1"/>
    <property type="molecule type" value="Genomic_DNA"/>
</dbReference>
<reference evidence="1" key="2">
    <citation type="journal article" date="2019" name="Genome Biol. Evol.">
        <title>Day and night: Metabolic profiles and evolutionary relationships of six axenic non-marine cyanobacteria.</title>
        <authorList>
            <person name="Will S.E."/>
            <person name="Henke P."/>
            <person name="Boedeker C."/>
            <person name="Huang S."/>
            <person name="Brinkmann H."/>
            <person name="Rohde M."/>
            <person name="Jarek M."/>
            <person name="Friedl T."/>
            <person name="Seufert S."/>
            <person name="Schumacher M."/>
            <person name="Overmann J."/>
            <person name="Neumann-Schaal M."/>
            <person name="Petersen J."/>
        </authorList>
    </citation>
    <scope>NUCLEOTIDE SEQUENCE [LARGE SCALE GENOMIC DNA]</scope>
    <source>
        <strain evidence="1">PCC 7102</strain>
    </source>
</reference>
<dbReference type="InterPro" id="IPR038763">
    <property type="entry name" value="DHH_sf"/>
</dbReference>
<accession>A0A3S1C9K9</accession>
<comment type="caution">
    <text evidence="1">The sequence shown here is derived from an EMBL/GenBank/DDBJ whole genome shotgun (WGS) entry which is preliminary data.</text>
</comment>
<reference evidence="1" key="1">
    <citation type="submission" date="2018-12" db="EMBL/GenBank/DDBJ databases">
        <authorList>
            <person name="Will S."/>
            <person name="Neumann-Schaal M."/>
            <person name="Henke P."/>
        </authorList>
    </citation>
    <scope>NUCLEOTIDE SEQUENCE</scope>
    <source>
        <strain evidence="1">PCC 7102</strain>
    </source>
</reference>